<reference evidence="3" key="1">
    <citation type="submission" date="2023-07" db="EMBL/GenBank/DDBJ databases">
        <title>Glyphosate-induced phosphonatase operons in soil bacteria of genus Achromobacter.</title>
        <authorList>
            <person name="Epiktetov D.O."/>
            <person name="Sviridov A.V."/>
            <person name="Tarlachkov S.V."/>
            <person name="Shushkova T.V."/>
            <person name="Toropygin I.Y."/>
            <person name="Leontievsky A."/>
        </authorList>
    </citation>
    <scope>NUCLEOTIDE SEQUENCE [LARGE SCALE GENOMIC DNA]</scope>
    <source>
        <strain evidence="3">Kg 16</strain>
    </source>
</reference>
<dbReference type="GO" id="GO:0032259">
    <property type="term" value="P:methylation"/>
    <property type="evidence" value="ECO:0007669"/>
    <property type="project" value="UniProtKB-KW"/>
</dbReference>
<keyword evidence="1" id="KW-0175">Coiled coil</keyword>
<evidence type="ECO:0000313" key="3">
    <source>
        <dbReference type="Proteomes" id="UP001264156"/>
    </source>
</evidence>
<keyword evidence="2" id="KW-0489">Methyltransferase</keyword>
<dbReference type="PANTHER" id="PTHR18881">
    <property type="entry name" value="POLYAMINE-MODULATED FACTOR 1-BINDING PROTEIN 1-RELATED"/>
    <property type="match status" value="1"/>
</dbReference>
<accession>A0ABU2DD80</accession>
<dbReference type="PANTHER" id="PTHR18881:SF2">
    <property type="entry name" value="POLYAMINE-MODULATED FACTOR 1-BINDING PROTEIN 1"/>
    <property type="match status" value="1"/>
</dbReference>
<evidence type="ECO:0000313" key="2">
    <source>
        <dbReference type="EMBL" id="MDR7946051.1"/>
    </source>
</evidence>
<name>A0ABU2DD80_ACHAE</name>
<gene>
    <name evidence="2" type="ORF">RIU57_13105</name>
</gene>
<dbReference type="Proteomes" id="UP001264156">
    <property type="component" value="Unassembled WGS sequence"/>
</dbReference>
<evidence type="ECO:0000256" key="1">
    <source>
        <dbReference type="SAM" id="Coils"/>
    </source>
</evidence>
<comment type="caution">
    <text evidence="2">The sequence shown here is derived from an EMBL/GenBank/DDBJ whole genome shotgun (WGS) entry which is preliminary data.</text>
</comment>
<dbReference type="SUPFAM" id="SSF53335">
    <property type="entry name" value="S-adenosyl-L-methionine-dependent methyltransferases"/>
    <property type="match status" value="2"/>
</dbReference>
<dbReference type="RefSeq" id="WP_310533155.1">
    <property type="nucleotide sequence ID" value="NZ_JAVKVN010000004.1"/>
</dbReference>
<dbReference type="SUPFAM" id="SSF53756">
    <property type="entry name" value="UDP-Glycosyltransferase/glycogen phosphorylase"/>
    <property type="match status" value="1"/>
</dbReference>
<dbReference type="GO" id="GO:0008168">
    <property type="term" value="F:methyltransferase activity"/>
    <property type="evidence" value="ECO:0007669"/>
    <property type="project" value="UniProtKB-KW"/>
</dbReference>
<dbReference type="Gene3D" id="3.40.50.2000">
    <property type="entry name" value="Glycogen Phosphorylase B"/>
    <property type="match status" value="1"/>
</dbReference>
<proteinExistence type="predicted"/>
<keyword evidence="2" id="KW-0808">Transferase</keyword>
<organism evidence="2 3">
    <name type="scientific">Achromobacter aegrifaciens</name>
    <dbReference type="NCBI Taxonomy" id="1287736"/>
    <lineage>
        <taxon>Bacteria</taxon>
        <taxon>Pseudomonadati</taxon>
        <taxon>Pseudomonadota</taxon>
        <taxon>Betaproteobacteria</taxon>
        <taxon>Burkholderiales</taxon>
        <taxon>Alcaligenaceae</taxon>
        <taxon>Achromobacter</taxon>
    </lineage>
</organism>
<feature type="coiled-coil region" evidence="1">
    <location>
        <begin position="1078"/>
        <end position="1111"/>
    </location>
</feature>
<dbReference type="InterPro" id="IPR037391">
    <property type="entry name" value="PMF1-bd"/>
</dbReference>
<keyword evidence="3" id="KW-1185">Reference proteome</keyword>
<dbReference type="Pfam" id="PF13692">
    <property type="entry name" value="Glyco_trans_1_4"/>
    <property type="match status" value="1"/>
</dbReference>
<dbReference type="EMBL" id="JAVKVN010000004">
    <property type="protein sequence ID" value="MDR7946051.1"/>
    <property type="molecule type" value="Genomic_DNA"/>
</dbReference>
<dbReference type="Pfam" id="PF13489">
    <property type="entry name" value="Methyltransf_23"/>
    <property type="match status" value="1"/>
</dbReference>
<dbReference type="InterPro" id="IPR029063">
    <property type="entry name" value="SAM-dependent_MTases_sf"/>
</dbReference>
<dbReference type="Gene3D" id="3.40.50.150">
    <property type="entry name" value="Vaccinia Virus protein VP39"/>
    <property type="match status" value="2"/>
</dbReference>
<sequence>MCNAWCMDWGKEALPHVKKGARVLEVGSRDVNGTLRTIFADPQSEYVGIDIFEGPGVDLVLDASRIVGQFGTEAFDVVLSTEMLEHCYDWQGALYQMAATLREGGILVLTTRSPGFELHDYPADHWRFSHQDFVDIFSPLGELIAVGDDMTLGWPCGVGVIVRRTCSAEELQAWVKRLREFPVYSMEEEARSQEVETRSSTGSPTTDSMVFDQYSRYQGCVRILRDAGLQPGATVLDVGSGPECLLGSFLGEATITYVDPLLAGKDGPHRISGDVFTQRLDDCKFDYVCAVDVLEHVPAQHREAFLDRLTELADKAVLVGFPPEEGGYARETDDMVNSEYERIHGSVYSWLAEHYHYGLPVAASVNDHFARNGFPTTSVGHGHVPWLKRLLSKVICYWDVQPLKPEVLDVSKSFNEDLAPYDFAPPHYRIFVLASKSGTPIKLPDYQPSPELQAVLDSRFESLASALDDLILKRAVGLLKHQEQELASAKADAHTASLWGVRATEEIKTRDDEIRRLQSELSRMTEWGGEVNEEIKSRDDEIRRLQSDVGRLNEWEGGVQDEIRNRDDEIRRLQSDISRVTQWGGEVNEGVRSRDDEIRRLQTEVGRMSEWGEEVKEGFRSRDDEIRRLQSEVGRMSEWGGGMNEEIKIRDDEIRRLQSDVNRMTEWGKSLDIQLAQRDAALEKARAEMEDYTRVNQRGSVRMGVRLIKAAARRHLAASPVGDVVRSVRSYKARRQSRTNVDAITQSLKRNNGRLLLVFPIITWDFRWQRPQHFVTRLRDNGYSACYLAMSMTPLGRKFASPAEAAATLSLNELDKDVAQVWLHTKDPINIYTDTLAGDDLDNVVAGLSELIRDTKPKSIHYLLQFPGWWPVAQQLKEKFGGKIVFDCMDDHAGFSTNTAQALKVEQALIEAADLVIASSALLEDRCHLLNPRTVQIKNGTEFKHFAQPVRNGLLEAYSDKPIVGYYGAISDWFDTELIAHCARAKPDWNFVLIGATAGADLNPLQGLPNVHLCGEKSYVDLPGYLAYFDVCTIPFKLVPLTLATNPVKFYEYMSAGKPVVSIDLPELAAYADDCYLAHNAREFIEQLEKAMEQRQDEEKIRRRIELAKENSWDARVKSLLKTAAFSKP</sequence>
<protein>
    <submittedName>
        <fullName evidence="2">Methyltransferase domain-containing protein</fullName>
    </submittedName>
</protein>
<dbReference type="Gene3D" id="1.10.287.1490">
    <property type="match status" value="1"/>
</dbReference>